<evidence type="ECO:0000313" key="1">
    <source>
        <dbReference type="EMBL" id="ADK83491.1"/>
    </source>
</evidence>
<dbReference type="RefSeq" id="WP_013256947.1">
    <property type="nucleotide sequence ID" value="NC_014365.1"/>
</dbReference>
<reference evidence="1 2" key="1">
    <citation type="journal article" date="2010" name="Stand. Genomic Sci.">
        <title>Complete genome sequence of Desulfarculus baarsii type strain (2st14).</title>
        <authorList>
            <person name="Sun H."/>
            <person name="Spring S."/>
            <person name="Lapidus A."/>
            <person name="Davenport K."/>
            <person name="Del Rio T.G."/>
            <person name="Tice H."/>
            <person name="Nolan M."/>
            <person name="Copeland A."/>
            <person name="Cheng J.F."/>
            <person name="Lucas S."/>
            <person name="Tapia R."/>
            <person name="Goodwin L."/>
            <person name="Pitluck S."/>
            <person name="Ivanova N."/>
            <person name="Pagani I."/>
            <person name="Mavromatis K."/>
            <person name="Ovchinnikova G."/>
            <person name="Pati A."/>
            <person name="Chen A."/>
            <person name="Palaniappan K."/>
            <person name="Hauser L."/>
            <person name="Chang Y.J."/>
            <person name="Jeffries C.D."/>
            <person name="Detter J.C."/>
            <person name="Han C."/>
            <person name="Rohde M."/>
            <person name="Brambilla E."/>
            <person name="Goker M."/>
            <person name="Woyke T."/>
            <person name="Bristow J."/>
            <person name="Eisen J.A."/>
            <person name="Markowitz V."/>
            <person name="Hugenholtz P."/>
            <person name="Kyrpides N.C."/>
            <person name="Klenk H.P."/>
            <person name="Land M."/>
        </authorList>
    </citation>
    <scope>NUCLEOTIDE SEQUENCE [LARGE SCALE GENOMIC DNA]</scope>
    <source>
        <strain evidence="2">ATCC 33931 / DSM 2075 / LMG 7858 / VKM B-1802 / 2st14</strain>
    </source>
</reference>
<protein>
    <submittedName>
        <fullName evidence="1">Uncharacterized protein</fullName>
    </submittedName>
</protein>
<dbReference type="AlphaFoldDB" id="E1QDH2"/>
<keyword evidence="2" id="KW-1185">Reference proteome</keyword>
<dbReference type="eggNOG" id="ENOG5033HGS">
    <property type="taxonomic scope" value="Bacteria"/>
</dbReference>
<accession>E1QDH2</accession>
<dbReference type="OrthoDB" id="5567062at2"/>
<dbReference type="HOGENOM" id="CLU_2632315_0_0_7"/>
<sequence>MRETATKPPGGIPRARLKTCDDVRRFLAATINRVNRGELDHQIGGRLAYMANILVATIRDSDFEQRLAALEGQGNGR</sequence>
<dbReference type="EMBL" id="CP002085">
    <property type="protein sequence ID" value="ADK83491.1"/>
    <property type="molecule type" value="Genomic_DNA"/>
</dbReference>
<gene>
    <name evidence="1" type="ordered locus">Deba_0112</name>
</gene>
<dbReference type="Proteomes" id="UP000009047">
    <property type="component" value="Chromosome"/>
</dbReference>
<dbReference type="STRING" id="644282.Deba_0112"/>
<evidence type="ECO:0000313" key="2">
    <source>
        <dbReference type="Proteomes" id="UP000009047"/>
    </source>
</evidence>
<organism evidence="1 2">
    <name type="scientific">Desulfarculus baarsii (strain ATCC 33931 / DSM 2075 / LMG 7858 / VKM B-1802 / 2st14)</name>
    <dbReference type="NCBI Taxonomy" id="644282"/>
    <lineage>
        <taxon>Bacteria</taxon>
        <taxon>Pseudomonadati</taxon>
        <taxon>Thermodesulfobacteriota</taxon>
        <taxon>Desulfarculia</taxon>
        <taxon>Desulfarculales</taxon>
        <taxon>Desulfarculaceae</taxon>
        <taxon>Desulfarculus</taxon>
    </lineage>
</organism>
<dbReference type="KEGG" id="dbr:Deba_0112"/>
<proteinExistence type="predicted"/>
<name>E1QDH2_DESB2</name>